<dbReference type="Gene3D" id="1.10.287.130">
    <property type="match status" value="1"/>
</dbReference>
<name>A0A2S1LIJ0_9FLAO</name>
<feature type="chain" id="PRO_5015682704" description="histidine kinase" evidence="5">
    <location>
        <begin position="22"/>
        <end position="580"/>
    </location>
</feature>
<dbReference type="OrthoDB" id="9781208at2"/>
<evidence type="ECO:0000256" key="2">
    <source>
        <dbReference type="ARBA" id="ARBA00012438"/>
    </source>
</evidence>
<dbReference type="SMART" id="SM00028">
    <property type="entry name" value="TPR"/>
    <property type="match status" value="3"/>
</dbReference>
<evidence type="ECO:0000256" key="5">
    <source>
        <dbReference type="SAM" id="SignalP"/>
    </source>
</evidence>
<evidence type="ECO:0000256" key="4">
    <source>
        <dbReference type="SAM" id="Phobius"/>
    </source>
</evidence>
<dbReference type="PRINTS" id="PR00344">
    <property type="entry name" value="BCTRLSENSOR"/>
</dbReference>
<keyword evidence="3" id="KW-0597">Phosphoprotein</keyword>
<feature type="domain" description="Histidine kinase" evidence="6">
    <location>
        <begin position="358"/>
        <end position="577"/>
    </location>
</feature>
<keyword evidence="4" id="KW-0812">Transmembrane</keyword>
<dbReference type="PROSITE" id="PS50109">
    <property type="entry name" value="HIS_KIN"/>
    <property type="match status" value="1"/>
</dbReference>
<dbReference type="CDD" id="cd00082">
    <property type="entry name" value="HisKA"/>
    <property type="match status" value="1"/>
</dbReference>
<dbReference type="InterPro" id="IPR019734">
    <property type="entry name" value="TPR_rpt"/>
</dbReference>
<dbReference type="Gene3D" id="1.25.40.10">
    <property type="entry name" value="Tetratricopeptide repeat domain"/>
    <property type="match status" value="2"/>
</dbReference>
<dbReference type="SMART" id="SM00387">
    <property type="entry name" value="HATPase_c"/>
    <property type="match status" value="1"/>
</dbReference>
<dbReference type="InterPro" id="IPR004358">
    <property type="entry name" value="Sig_transdc_His_kin-like_C"/>
</dbReference>
<feature type="signal peptide" evidence="5">
    <location>
        <begin position="1"/>
        <end position="21"/>
    </location>
</feature>
<protein>
    <recommendedName>
        <fullName evidence="2">histidine kinase</fullName>
        <ecNumber evidence="2">2.7.13.3</ecNumber>
    </recommendedName>
</protein>
<dbReference type="InterPro" id="IPR003661">
    <property type="entry name" value="HisK_dim/P_dom"/>
</dbReference>
<dbReference type="GO" id="GO:0000155">
    <property type="term" value="F:phosphorelay sensor kinase activity"/>
    <property type="evidence" value="ECO:0007669"/>
    <property type="project" value="InterPro"/>
</dbReference>
<accession>A0A2S1LIJ0</accession>
<dbReference type="SUPFAM" id="SSF48452">
    <property type="entry name" value="TPR-like"/>
    <property type="match status" value="2"/>
</dbReference>
<dbReference type="EMBL" id="CP020918">
    <property type="protein sequence ID" value="AWG23592.1"/>
    <property type="molecule type" value="Genomic_DNA"/>
</dbReference>
<dbReference type="SUPFAM" id="SSF55874">
    <property type="entry name" value="ATPase domain of HSP90 chaperone/DNA topoisomerase II/histidine kinase"/>
    <property type="match status" value="1"/>
</dbReference>
<proteinExistence type="predicted"/>
<keyword evidence="7" id="KW-0808">Transferase</keyword>
<dbReference type="InterPro" id="IPR003594">
    <property type="entry name" value="HATPase_dom"/>
</dbReference>
<feature type="transmembrane region" description="Helical" evidence="4">
    <location>
        <begin position="309"/>
        <end position="328"/>
    </location>
</feature>
<keyword evidence="4" id="KW-0472">Membrane</keyword>
<keyword evidence="4" id="KW-1133">Transmembrane helix</keyword>
<sequence>MIKIRLYLGVLLFLICLSSTAQQKQIDSLLGRELLQKIKVFKKETNLSRAAHFFVEKKWDSTLVHAMKQLSMANNNKLVVDYCHFFRAYSFYQKKLMNASEKEFSQVSKSFGYYYLVKIYLGNIALGKEKYKEAISYYQNIENTEKEKNYIYNKSGLKHNIGISYLHLEKFDDAEKYLLQSIDLQKLNSDPMMLSGSYGDLGTLYYVQFKDAMAIPYFVKAYELSKKTSDFDLKRKTALNMAVVEKNRNKFDKALAYREESDRWKDSLNDQNKIWEVAKLEKQFAVKQKQKEVRVLQAENKIKVAERNGFLYSALFLLLLLGAGIYLYREKIKTNKIILAQKENLDELNATKDKLFSVVSHDLRSSVNAMKRSNAKLIKKVATKDLEEIDQLLHQNSGIANSTYNLLDNLLNWAILQTGQSFFEITSLRLFFMVEQVAYNYIPLMEEKNMLFENNIAKKDLVLFDQESLKLILRNLLDNAIKFSNDSGTIKVYTRTDDSDFCTLVVEDNGLGMTAETRSNLVKSSSLLSKKENENIIGTGLGMQLCKSLVAKNNAIFDVESEIGIGTKIIIKIARDKENV</sequence>
<comment type="catalytic activity">
    <reaction evidence="1">
        <text>ATP + protein L-histidine = ADP + protein N-phospho-L-histidine.</text>
        <dbReference type="EC" id="2.7.13.3"/>
    </reaction>
</comment>
<keyword evidence="7" id="KW-0418">Kinase</keyword>
<dbReference type="InterPro" id="IPR036890">
    <property type="entry name" value="HATPase_C_sf"/>
</dbReference>
<evidence type="ECO:0000313" key="7">
    <source>
        <dbReference type="EMBL" id="AWG23592.1"/>
    </source>
</evidence>
<keyword evidence="8" id="KW-1185">Reference proteome</keyword>
<evidence type="ECO:0000256" key="3">
    <source>
        <dbReference type="ARBA" id="ARBA00022553"/>
    </source>
</evidence>
<dbReference type="InterPro" id="IPR011990">
    <property type="entry name" value="TPR-like_helical_dom_sf"/>
</dbReference>
<dbReference type="EC" id="2.7.13.3" evidence="2"/>
<dbReference type="InterPro" id="IPR036097">
    <property type="entry name" value="HisK_dim/P_sf"/>
</dbReference>
<dbReference type="KEGG" id="ffa:FFWV33_07275"/>
<evidence type="ECO:0000259" key="6">
    <source>
        <dbReference type="PROSITE" id="PS50109"/>
    </source>
</evidence>
<dbReference type="PANTHER" id="PTHR43547">
    <property type="entry name" value="TWO-COMPONENT HISTIDINE KINASE"/>
    <property type="match status" value="1"/>
</dbReference>
<dbReference type="SUPFAM" id="SSF47384">
    <property type="entry name" value="Homodimeric domain of signal transducing histidine kinase"/>
    <property type="match status" value="1"/>
</dbReference>
<organism evidence="7 8">
    <name type="scientific">Flavobacterium faecale</name>
    <dbReference type="NCBI Taxonomy" id="1355330"/>
    <lineage>
        <taxon>Bacteria</taxon>
        <taxon>Pseudomonadati</taxon>
        <taxon>Bacteroidota</taxon>
        <taxon>Flavobacteriia</taxon>
        <taxon>Flavobacteriales</taxon>
        <taxon>Flavobacteriaceae</taxon>
        <taxon>Flavobacterium</taxon>
    </lineage>
</organism>
<gene>
    <name evidence="7" type="ORF">FFWV33_07275</name>
</gene>
<dbReference type="Proteomes" id="UP000244527">
    <property type="component" value="Chromosome"/>
</dbReference>
<evidence type="ECO:0000256" key="1">
    <source>
        <dbReference type="ARBA" id="ARBA00000085"/>
    </source>
</evidence>
<reference evidence="7 8" key="1">
    <citation type="submission" date="2017-04" db="EMBL/GenBank/DDBJ databases">
        <title>Compelte genome sequence of WV33.</title>
        <authorList>
            <person name="Lee P.C."/>
        </authorList>
    </citation>
    <scope>NUCLEOTIDE SEQUENCE [LARGE SCALE GENOMIC DNA]</scope>
    <source>
        <strain evidence="7 8">WV33</strain>
    </source>
</reference>
<dbReference type="PANTHER" id="PTHR43547:SF2">
    <property type="entry name" value="HYBRID SIGNAL TRANSDUCTION HISTIDINE KINASE C"/>
    <property type="match status" value="1"/>
</dbReference>
<dbReference type="Gene3D" id="3.30.565.10">
    <property type="entry name" value="Histidine kinase-like ATPase, C-terminal domain"/>
    <property type="match status" value="1"/>
</dbReference>
<dbReference type="AlphaFoldDB" id="A0A2S1LIJ0"/>
<keyword evidence="5" id="KW-0732">Signal</keyword>
<evidence type="ECO:0000313" key="8">
    <source>
        <dbReference type="Proteomes" id="UP000244527"/>
    </source>
</evidence>
<dbReference type="InterPro" id="IPR005467">
    <property type="entry name" value="His_kinase_dom"/>
</dbReference>
<dbReference type="Pfam" id="PF02518">
    <property type="entry name" value="HATPase_c"/>
    <property type="match status" value="1"/>
</dbReference>